<evidence type="ECO:0000256" key="2">
    <source>
        <dbReference type="ARBA" id="ARBA00001947"/>
    </source>
</evidence>
<reference evidence="11 12" key="1">
    <citation type="submission" date="2024-03" db="EMBL/GenBank/DDBJ databases">
        <title>Human intestinal bacterial collection.</title>
        <authorList>
            <person name="Pauvert C."/>
            <person name="Hitch T.C.A."/>
            <person name="Clavel T."/>
        </authorList>
    </citation>
    <scope>NUCLEOTIDE SEQUENCE [LARGE SCALE GENOMIC DNA]</scope>
    <source>
        <strain evidence="11 12">CLA-AP-H27</strain>
    </source>
</reference>
<dbReference type="PANTHER" id="PTHR42904:SF6">
    <property type="entry name" value="NAD-CAPPED RNA HYDROLASE NUDT12"/>
    <property type="match status" value="1"/>
</dbReference>
<comment type="cofactor">
    <cofactor evidence="2">
        <name>Zn(2+)</name>
        <dbReference type="ChEBI" id="CHEBI:29105"/>
    </cofactor>
</comment>
<proteinExistence type="inferred from homology"/>
<dbReference type="CDD" id="cd03429">
    <property type="entry name" value="NUDIX_NADH_pyrophosphatase_Nudt13"/>
    <property type="match status" value="1"/>
</dbReference>
<evidence type="ECO:0000313" key="11">
    <source>
        <dbReference type="EMBL" id="MEQ2563561.1"/>
    </source>
</evidence>
<dbReference type="InterPro" id="IPR049734">
    <property type="entry name" value="NudC-like_C"/>
</dbReference>
<keyword evidence="12" id="KW-1185">Reference proteome</keyword>
<keyword evidence="6" id="KW-0378">Hydrolase</keyword>
<dbReference type="RefSeq" id="WP_349229690.1">
    <property type="nucleotide sequence ID" value="NZ_JBBMFJ010000021.1"/>
</dbReference>
<dbReference type="Gene3D" id="3.90.79.10">
    <property type="entry name" value="Nucleoside Triphosphate Pyrophosphohydrolase"/>
    <property type="match status" value="1"/>
</dbReference>
<gene>
    <name evidence="11" type="ORF">WMO41_10395</name>
</gene>
<dbReference type="PROSITE" id="PS51462">
    <property type="entry name" value="NUDIX"/>
    <property type="match status" value="1"/>
</dbReference>
<comment type="cofactor">
    <cofactor evidence="1">
        <name>Mg(2+)</name>
        <dbReference type="ChEBI" id="CHEBI:18420"/>
    </cofactor>
</comment>
<dbReference type="Proteomes" id="UP001437460">
    <property type="component" value="Unassembled WGS sequence"/>
</dbReference>
<accession>A0ABV1HMN0</accession>
<name>A0ABV1HMN0_9FIRM</name>
<evidence type="ECO:0000256" key="5">
    <source>
        <dbReference type="ARBA" id="ARBA00022723"/>
    </source>
</evidence>
<keyword evidence="7" id="KW-0460">Magnesium</keyword>
<sequence length="164" mass="19032">MIQKHCYECGAELMEKELEGEGIVPYCPQCQQYRFPMYNVAVSMIVTDEETGKVLLIQQYGKPTYILVAGYVNRGEAEEDAVAREVLEETGLHVTRMKFNRTRFFEPSNTLMCNFTAYVDNAKALHINQEIDRCKWFSPEEARKNIRPNSLAAWFLNAYLDEKQ</sequence>
<dbReference type="SUPFAM" id="SSF55811">
    <property type="entry name" value="Nudix"/>
    <property type="match status" value="1"/>
</dbReference>
<keyword evidence="8" id="KW-0520">NAD</keyword>
<evidence type="ECO:0000256" key="6">
    <source>
        <dbReference type="ARBA" id="ARBA00022801"/>
    </source>
</evidence>
<evidence type="ECO:0000256" key="1">
    <source>
        <dbReference type="ARBA" id="ARBA00001946"/>
    </source>
</evidence>
<comment type="similarity">
    <text evidence="3">Belongs to the Nudix hydrolase family. NudC subfamily.</text>
</comment>
<feature type="domain" description="Nudix hydrolase" evidence="10">
    <location>
        <begin position="37"/>
        <end position="159"/>
    </location>
</feature>
<evidence type="ECO:0000256" key="9">
    <source>
        <dbReference type="ARBA" id="ARBA00023679"/>
    </source>
</evidence>
<dbReference type="EMBL" id="JBBMFJ010000021">
    <property type="protein sequence ID" value="MEQ2563561.1"/>
    <property type="molecule type" value="Genomic_DNA"/>
</dbReference>
<dbReference type="InterPro" id="IPR000086">
    <property type="entry name" value="NUDIX_hydrolase_dom"/>
</dbReference>
<evidence type="ECO:0000256" key="8">
    <source>
        <dbReference type="ARBA" id="ARBA00023027"/>
    </source>
</evidence>
<comment type="catalytic activity">
    <reaction evidence="9">
        <text>a 5'-end NAD(+)-phospho-ribonucleoside in mRNA + H2O = a 5'-end phospho-adenosine-phospho-ribonucleoside in mRNA + beta-nicotinamide D-ribonucleotide + 2 H(+)</text>
        <dbReference type="Rhea" id="RHEA:60876"/>
        <dbReference type="Rhea" id="RHEA-COMP:15698"/>
        <dbReference type="Rhea" id="RHEA-COMP:15719"/>
        <dbReference type="ChEBI" id="CHEBI:14649"/>
        <dbReference type="ChEBI" id="CHEBI:15377"/>
        <dbReference type="ChEBI" id="CHEBI:15378"/>
        <dbReference type="ChEBI" id="CHEBI:144029"/>
        <dbReference type="ChEBI" id="CHEBI:144051"/>
    </reaction>
    <physiologicalReaction direction="left-to-right" evidence="9">
        <dbReference type="Rhea" id="RHEA:60877"/>
    </physiologicalReaction>
</comment>
<dbReference type="InterPro" id="IPR015797">
    <property type="entry name" value="NUDIX_hydrolase-like_dom_sf"/>
</dbReference>
<dbReference type="EC" id="3.6.1.22" evidence="4"/>
<keyword evidence="5" id="KW-0479">Metal-binding</keyword>
<protein>
    <recommendedName>
        <fullName evidence="4">NAD(+) diphosphatase</fullName>
        <ecNumber evidence="4">3.6.1.22</ecNumber>
    </recommendedName>
</protein>
<evidence type="ECO:0000259" key="10">
    <source>
        <dbReference type="PROSITE" id="PS51462"/>
    </source>
</evidence>
<comment type="caution">
    <text evidence="11">The sequence shown here is derived from an EMBL/GenBank/DDBJ whole genome shotgun (WGS) entry which is preliminary data.</text>
</comment>
<evidence type="ECO:0000313" key="12">
    <source>
        <dbReference type="Proteomes" id="UP001437460"/>
    </source>
</evidence>
<dbReference type="InterPro" id="IPR020084">
    <property type="entry name" value="NUDIX_hydrolase_CS"/>
</dbReference>
<evidence type="ECO:0000256" key="7">
    <source>
        <dbReference type="ARBA" id="ARBA00022842"/>
    </source>
</evidence>
<dbReference type="Pfam" id="PF00293">
    <property type="entry name" value="NUDIX"/>
    <property type="match status" value="1"/>
</dbReference>
<evidence type="ECO:0000256" key="3">
    <source>
        <dbReference type="ARBA" id="ARBA00009595"/>
    </source>
</evidence>
<evidence type="ECO:0000256" key="4">
    <source>
        <dbReference type="ARBA" id="ARBA00012381"/>
    </source>
</evidence>
<organism evidence="11 12">
    <name type="scientific">Ventrimonas faecis</name>
    <dbReference type="NCBI Taxonomy" id="3133170"/>
    <lineage>
        <taxon>Bacteria</taxon>
        <taxon>Bacillati</taxon>
        <taxon>Bacillota</taxon>
        <taxon>Clostridia</taxon>
        <taxon>Lachnospirales</taxon>
        <taxon>Lachnospiraceae</taxon>
        <taxon>Ventrimonas</taxon>
    </lineage>
</organism>
<dbReference type="PROSITE" id="PS00893">
    <property type="entry name" value="NUDIX_BOX"/>
    <property type="match status" value="1"/>
</dbReference>
<dbReference type="PANTHER" id="PTHR42904">
    <property type="entry name" value="NUDIX HYDROLASE, NUDC SUBFAMILY"/>
    <property type="match status" value="1"/>
</dbReference>
<dbReference type="InterPro" id="IPR050241">
    <property type="entry name" value="NAD-cap_RNA_hydrolase_NudC"/>
</dbReference>